<dbReference type="InterPro" id="IPR044543">
    <property type="entry name" value="YHJQ-like"/>
</dbReference>
<protein>
    <recommendedName>
        <fullName evidence="4">Ferredoxin</fullName>
    </recommendedName>
</protein>
<dbReference type="AlphaFoldDB" id="A0A0S4L7Y3"/>
<feature type="region of interest" description="Disordered" evidence="1">
    <location>
        <begin position="33"/>
        <end position="56"/>
    </location>
</feature>
<dbReference type="InterPro" id="IPR005560">
    <property type="entry name" value="Csp_YhjQ"/>
</dbReference>
<organism evidence="2 3">
    <name type="scientific">Candidatus Nitrospira nitrificans</name>
    <dbReference type="NCBI Taxonomy" id="1742973"/>
    <lineage>
        <taxon>Bacteria</taxon>
        <taxon>Pseudomonadati</taxon>
        <taxon>Nitrospirota</taxon>
        <taxon>Nitrospiria</taxon>
        <taxon>Nitrospirales</taxon>
        <taxon>Nitrospiraceae</taxon>
        <taxon>Nitrospira</taxon>
    </lineage>
</organism>
<evidence type="ECO:0000313" key="2">
    <source>
        <dbReference type="EMBL" id="CUS31234.1"/>
    </source>
</evidence>
<dbReference type="Pfam" id="PF03860">
    <property type="entry name" value="Csp"/>
    <property type="match status" value="1"/>
</dbReference>
<proteinExistence type="predicted"/>
<dbReference type="InterPro" id="IPR006311">
    <property type="entry name" value="TAT_signal"/>
</dbReference>
<dbReference type="CDD" id="cd08026">
    <property type="entry name" value="DUF326"/>
    <property type="match status" value="1"/>
</dbReference>
<sequence length="180" mass="19565">MSDISRRTFVTTGASILATGVSLVMSREVDAATHDAGHGPMREPQEPPDSSFRHMSGEATVMDGHGMSEEMRRCLQLCQDCHATCIKMIGHCLKLGSRHAAADYIRVLMDCAQLCATTADYMARESLLHDRMCGLCSEICRLCAESCEQIGGDDQMVRQCAELCRRCAGSCEHMASKGAA</sequence>
<accession>A0A0S4L7Y3</accession>
<dbReference type="PROSITE" id="PS51318">
    <property type="entry name" value="TAT"/>
    <property type="match status" value="1"/>
</dbReference>
<evidence type="ECO:0008006" key="4">
    <source>
        <dbReference type="Google" id="ProtNLM"/>
    </source>
</evidence>
<evidence type="ECO:0000256" key="1">
    <source>
        <dbReference type="SAM" id="MobiDB-lite"/>
    </source>
</evidence>
<keyword evidence="3" id="KW-1185">Reference proteome</keyword>
<dbReference type="Proteomes" id="UP000198736">
    <property type="component" value="Unassembled WGS sequence"/>
</dbReference>
<dbReference type="EMBL" id="CZPZ01000001">
    <property type="protein sequence ID" value="CUS31234.1"/>
    <property type="molecule type" value="Genomic_DNA"/>
</dbReference>
<dbReference type="Gene3D" id="1.20.1270.360">
    <property type="match status" value="1"/>
</dbReference>
<reference evidence="3" key="1">
    <citation type="submission" date="2015-10" db="EMBL/GenBank/DDBJ databases">
        <authorList>
            <person name="Luecker S."/>
            <person name="Luecker S."/>
        </authorList>
    </citation>
    <scope>NUCLEOTIDE SEQUENCE [LARGE SCALE GENOMIC DNA]</scope>
</reference>
<dbReference type="STRING" id="1742973.COMA2_10003"/>
<dbReference type="PANTHER" id="PTHR37310:SF1">
    <property type="entry name" value="CYTOPLASMIC PROTEIN"/>
    <property type="match status" value="1"/>
</dbReference>
<name>A0A0S4L7Y3_9BACT</name>
<gene>
    <name evidence="2" type="ORF">COMA2_10003</name>
</gene>
<evidence type="ECO:0000313" key="3">
    <source>
        <dbReference type="Proteomes" id="UP000198736"/>
    </source>
</evidence>
<dbReference type="PANTHER" id="PTHR37310">
    <property type="entry name" value="CYTOPLASMIC PROTEIN-RELATED"/>
    <property type="match status" value="1"/>
</dbReference>